<dbReference type="Proteomes" id="UP000013307">
    <property type="component" value="Chromosome"/>
</dbReference>
<proteinExistence type="predicted"/>
<evidence type="ECO:0000313" key="1">
    <source>
        <dbReference type="EMBL" id="AGK62091.1"/>
    </source>
</evidence>
<dbReference type="KEGG" id="ast:Asulf_02135"/>
<organism evidence="1 2">
    <name type="scientific">Archaeoglobus sulfaticallidus PM70-1</name>
    <dbReference type="NCBI Taxonomy" id="387631"/>
    <lineage>
        <taxon>Archaea</taxon>
        <taxon>Methanobacteriati</taxon>
        <taxon>Methanobacteriota</taxon>
        <taxon>Archaeoglobi</taxon>
        <taxon>Archaeoglobales</taxon>
        <taxon>Archaeoglobaceae</taxon>
        <taxon>Archaeoglobus</taxon>
    </lineage>
</organism>
<keyword evidence="2" id="KW-1185">Reference proteome</keyword>
<reference evidence="1 2" key="1">
    <citation type="journal article" date="2013" name="Genome Announc.">
        <title>Complete Genome Sequence of the Thermophilic and Facultatively Chemolithoautotrophic Sulfate Reducer Archaeoglobus sulfaticallidus Strain PM70-1T.</title>
        <authorList>
            <person name="Stokke R."/>
            <person name="Hocking W.P."/>
            <person name="Steinsbu B.O."/>
            <person name="Steen I.H."/>
        </authorList>
    </citation>
    <scope>NUCLEOTIDE SEQUENCE [LARGE SCALE GENOMIC DNA]</scope>
    <source>
        <strain evidence="1">PM70-1</strain>
    </source>
</reference>
<name>N0BN92_9EURY</name>
<dbReference type="AlphaFoldDB" id="N0BN92"/>
<sequence length="162" mass="19121">MRKIEPEYAIVGETVQKIRIGETEIPCCTTVDNLERVDSLMKSLLEYGVFTSQKDGERKEIKCEIDGDEEKRIRDFIASLGENERLLLETLSTENWLSKTEIDLRIMMKRRDFHEALANLSRKARVFGLIDRDEQLHEQKFESEEFHYRLKPIAKKIKEIMN</sequence>
<dbReference type="RefSeq" id="WP_015591687.1">
    <property type="nucleotide sequence ID" value="NC_021169.1"/>
</dbReference>
<dbReference type="HOGENOM" id="CLU_1631546_0_0_2"/>
<accession>N0BN92</accession>
<evidence type="ECO:0000313" key="2">
    <source>
        <dbReference type="Proteomes" id="UP000013307"/>
    </source>
</evidence>
<dbReference type="GeneID" id="15393768"/>
<dbReference type="EMBL" id="CP005290">
    <property type="protein sequence ID" value="AGK62091.1"/>
    <property type="molecule type" value="Genomic_DNA"/>
</dbReference>
<gene>
    <name evidence="1" type="ORF">Asulf_02135</name>
</gene>
<protein>
    <submittedName>
        <fullName evidence="1">Uncharacterized protein</fullName>
    </submittedName>
</protein>